<reference evidence="9" key="1">
    <citation type="submission" date="2020-05" db="UniProtKB">
        <authorList>
            <consortium name="EnsemblMetazoa"/>
        </authorList>
    </citation>
    <scope>IDENTIFICATION</scope>
    <source>
        <strain evidence="9">TTRI</strain>
    </source>
</reference>
<evidence type="ECO:0000256" key="7">
    <source>
        <dbReference type="RuleBase" id="RU365071"/>
    </source>
</evidence>
<dbReference type="EnsemblMetazoa" id="GAUT029235-RA">
    <property type="protein sequence ID" value="GAUT029235-PA"/>
    <property type="gene ID" value="GAUT029235"/>
</dbReference>
<organism evidence="9 10">
    <name type="scientific">Glossina austeni</name>
    <name type="common">Savannah tsetse fly</name>
    <dbReference type="NCBI Taxonomy" id="7395"/>
    <lineage>
        <taxon>Eukaryota</taxon>
        <taxon>Metazoa</taxon>
        <taxon>Ecdysozoa</taxon>
        <taxon>Arthropoda</taxon>
        <taxon>Hexapoda</taxon>
        <taxon>Insecta</taxon>
        <taxon>Pterygota</taxon>
        <taxon>Neoptera</taxon>
        <taxon>Endopterygota</taxon>
        <taxon>Diptera</taxon>
        <taxon>Brachycera</taxon>
        <taxon>Muscomorpha</taxon>
        <taxon>Hippoboscoidea</taxon>
        <taxon>Glossinidae</taxon>
        <taxon>Glossina</taxon>
    </lineage>
</organism>
<keyword evidence="6 7" id="KW-0539">Nucleus</keyword>
<proteinExistence type="inferred from homology"/>
<feature type="domain" description="Non-structural maintenance of chromosome element 4 C-terminal" evidence="8">
    <location>
        <begin position="197"/>
        <end position="281"/>
    </location>
</feature>
<dbReference type="AlphaFoldDB" id="A0A1A9V8H7"/>
<keyword evidence="3 7" id="KW-0227">DNA damage</keyword>
<evidence type="ECO:0000256" key="4">
    <source>
        <dbReference type="ARBA" id="ARBA00023172"/>
    </source>
</evidence>
<evidence type="ECO:0000313" key="10">
    <source>
        <dbReference type="Proteomes" id="UP000078200"/>
    </source>
</evidence>
<dbReference type="InterPro" id="IPR027786">
    <property type="entry name" value="Nse4/EID"/>
</dbReference>
<dbReference type="PANTHER" id="PTHR16140">
    <property type="entry name" value="NON-STRUCTURAL MAINTENANCE OF CHROMOSOMES ELEMENT 4"/>
    <property type="match status" value="1"/>
</dbReference>
<name>A0A1A9V8H7_GLOAU</name>
<accession>A0A1A9V8H7</accession>
<dbReference type="InterPro" id="IPR014854">
    <property type="entry name" value="Nse4_C"/>
</dbReference>
<keyword evidence="10" id="KW-1185">Reference proteome</keyword>
<evidence type="ECO:0000256" key="5">
    <source>
        <dbReference type="ARBA" id="ARBA00023204"/>
    </source>
</evidence>
<dbReference type="STRING" id="7395.A0A1A9V8H7"/>
<comment type="subcellular location">
    <subcellularLocation>
        <location evidence="1 7">Nucleus</location>
    </subcellularLocation>
</comment>
<dbReference type="Pfam" id="PF08743">
    <property type="entry name" value="Nse4_C"/>
    <property type="match status" value="1"/>
</dbReference>
<dbReference type="GO" id="GO:0005634">
    <property type="term" value="C:nucleus"/>
    <property type="evidence" value="ECO:0007669"/>
    <property type="project" value="UniProtKB-SubCell"/>
</dbReference>
<dbReference type="GO" id="GO:0006310">
    <property type="term" value="P:DNA recombination"/>
    <property type="evidence" value="ECO:0007669"/>
    <property type="project" value="UniProtKB-UniRule"/>
</dbReference>
<dbReference type="PANTHER" id="PTHR16140:SF0">
    <property type="entry name" value="NON-STRUCTURAL MAINTENANCE OF CHROMOSOMES ELEMENT 4"/>
    <property type="match status" value="1"/>
</dbReference>
<keyword evidence="5 7" id="KW-0234">DNA repair</keyword>
<keyword evidence="4 7" id="KW-0233">DNA recombination</keyword>
<dbReference type="GO" id="GO:0006281">
    <property type="term" value="P:DNA repair"/>
    <property type="evidence" value="ECO:0007669"/>
    <property type="project" value="UniProtKB-UniRule"/>
</dbReference>
<comment type="subunit">
    <text evidence="7">Component of the SMC5-SMC6 complex.</text>
</comment>
<evidence type="ECO:0000256" key="6">
    <source>
        <dbReference type="ARBA" id="ARBA00023242"/>
    </source>
</evidence>
<evidence type="ECO:0000256" key="2">
    <source>
        <dbReference type="ARBA" id="ARBA00008997"/>
    </source>
</evidence>
<evidence type="ECO:0000256" key="1">
    <source>
        <dbReference type="ARBA" id="ARBA00004123"/>
    </source>
</evidence>
<dbReference type="GO" id="GO:0030915">
    <property type="term" value="C:Smc5-Smc6 complex"/>
    <property type="evidence" value="ECO:0007669"/>
    <property type="project" value="UniProtKB-UniRule"/>
</dbReference>
<comment type="similarity">
    <text evidence="2 7">Belongs to the NSE4 family.</text>
</comment>
<comment type="function">
    <text evidence="7">Component of the SMC5-SMC6 complex, that promotes sister chromatid alignment after DNA damage and facilitates double-stranded DNA breaks (DSBs) repair via homologous recombination between sister chromatids.</text>
</comment>
<sequence>MDISSQQSTERKQRYKELLNDLKKQNDIDRNFSVNDLVKLQRNIEINNEIHEENATAIKESHNNNAEILMDAHILKGFHEVISKVLVESSEFNDAAYAHALNSFINRSGKSDWDVLANVATEVNKAVYTKSSMLGAADIEPRERLTKERQKRRPKVLTQEKRPDVIGKLKRKDRGAEKINIILKQVNDLYKANNCQPIPFFKLIIDPENFMNTVENAFQLSFLARDGNIAIERGDDSYPQIRVANSDELKNKTETTQAICSLNMELCEKMKNFYGIEEPMLVVPEDEDLSGESEHSESDDINVH</sequence>
<dbReference type="Proteomes" id="UP000078200">
    <property type="component" value="Unassembled WGS sequence"/>
</dbReference>
<evidence type="ECO:0000256" key="3">
    <source>
        <dbReference type="ARBA" id="ARBA00022763"/>
    </source>
</evidence>
<evidence type="ECO:0000259" key="8">
    <source>
        <dbReference type="Pfam" id="PF08743"/>
    </source>
</evidence>
<dbReference type="VEuPathDB" id="VectorBase:GAUT029235"/>
<protein>
    <recommendedName>
        <fullName evidence="7">Non-structural maintenance of chromosomes element 4</fullName>
    </recommendedName>
</protein>
<evidence type="ECO:0000313" key="9">
    <source>
        <dbReference type="EnsemblMetazoa" id="GAUT029235-PA"/>
    </source>
</evidence>